<reference evidence="4" key="1">
    <citation type="submission" date="2022-06" db="EMBL/GenBank/DDBJ databases">
        <title>Whole genome shotgun sequencing (WGS) of Rathayibacter sp. ZW T2_19, isolated from stored onions (Allium cepa).</title>
        <authorList>
            <person name="Stoll D.A."/>
            <person name="Huch M."/>
        </authorList>
    </citation>
    <scope>NUCLEOTIDE SEQUENCE</scope>
    <source>
        <strain evidence="4">ZW T2_19</strain>
    </source>
</reference>
<evidence type="ECO:0000256" key="1">
    <source>
        <dbReference type="ARBA" id="ARBA00022741"/>
    </source>
</evidence>
<organism evidence="4 5">
    <name type="scientific">Rathayibacter rubneri</name>
    <dbReference type="NCBI Taxonomy" id="2950106"/>
    <lineage>
        <taxon>Bacteria</taxon>
        <taxon>Bacillati</taxon>
        <taxon>Actinomycetota</taxon>
        <taxon>Actinomycetes</taxon>
        <taxon>Micrococcales</taxon>
        <taxon>Microbacteriaceae</taxon>
        <taxon>Rathayibacter</taxon>
    </lineage>
</organism>
<dbReference type="InterPro" id="IPR011629">
    <property type="entry name" value="CobW-like_C"/>
</dbReference>
<feature type="domain" description="CobW C-terminal" evidence="3">
    <location>
        <begin position="226"/>
        <end position="324"/>
    </location>
</feature>
<accession>A0A9X2DW19</accession>
<sequence>MESSFPTHRPPALAVTLVSASDARDSARIAQRLSGAAAAESSVLELPESDSGEFAVGLAAELARQADDGESGVTVVALDPSADPMEVALVLEHLLQRRHPGDTRIGVLDVVAVTSVAEMSRVLLGTPSDQHPPQGPQEWDRAERLAARLEFATLVVLTDGDGVEQEPARDLLAALSPGAEILPVDELEQYRRRRAVLTPQRAHRLASDLGWQRALRGAAPAESGSVTTHVFRDPLPFHPERLNAAVCSDFVTERVGRILRSRGLVRLASRADRVASWSIAGDVLTLDPTSIRSWDMNAPLGQEIVFVGCDLDVDELTRVLHGCLLTAEELLAGPALWNSLEDPFPRWEDEHQH</sequence>
<dbReference type="SUPFAM" id="SSF90002">
    <property type="entry name" value="Hypothetical protein YjiA, C-terminal domain"/>
    <property type="match status" value="1"/>
</dbReference>
<dbReference type="EMBL" id="JAMRYM010000007">
    <property type="protein sequence ID" value="MCM6761559.1"/>
    <property type="molecule type" value="Genomic_DNA"/>
</dbReference>
<keyword evidence="5" id="KW-1185">Reference proteome</keyword>
<dbReference type="PANTHER" id="PTHR43603">
    <property type="entry name" value="COBW DOMAIN-CONTAINING PROTEIN DDB_G0274527"/>
    <property type="match status" value="1"/>
</dbReference>
<dbReference type="GO" id="GO:0000166">
    <property type="term" value="F:nucleotide binding"/>
    <property type="evidence" value="ECO:0007669"/>
    <property type="project" value="UniProtKB-KW"/>
</dbReference>
<dbReference type="Proteomes" id="UP001155240">
    <property type="component" value="Unassembled WGS sequence"/>
</dbReference>
<evidence type="ECO:0000313" key="5">
    <source>
        <dbReference type="Proteomes" id="UP001155240"/>
    </source>
</evidence>
<dbReference type="SMART" id="SM00833">
    <property type="entry name" value="CobW_C"/>
    <property type="match status" value="1"/>
</dbReference>
<keyword evidence="2" id="KW-0143">Chaperone</keyword>
<protein>
    <submittedName>
        <fullName evidence="4">GTP-binding protein</fullName>
    </submittedName>
</protein>
<dbReference type="PANTHER" id="PTHR43603:SF1">
    <property type="entry name" value="ZINC-REGULATED GTPASE METALLOPROTEIN ACTIVATOR 1"/>
    <property type="match status" value="1"/>
</dbReference>
<keyword evidence="1" id="KW-0547">Nucleotide-binding</keyword>
<gene>
    <name evidence="4" type="ORF">NB037_03925</name>
</gene>
<dbReference type="RefSeq" id="WP_251943886.1">
    <property type="nucleotide sequence ID" value="NZ_JAMRYM010000007.1"/>
</dbReference>
<evidence type="ECO:0000313" key="4">
    <source>
        <dbReference type="EMBL" id="MCM6761559.1"/>
    </source>
</evidence>
<name>A0A9X2DW19_9MICO</name>
<proteinExistence type="predicted"/>
<dbReference type="AlphaFoldDB" id="A0A9X2DW19"/>
<dbReference type="InterPro" id="IPR051927">
    <property type="entry name" value="Zn_Chap_cDPG_Synth"/>
</dbReference>
<evidence type="ECO:0000259" key="3">
    <source>
        <dbReference type="SMART" id="SM00833"/>
    </source>
</evidence>
<dbReference type="Gene3D" id="3.30.1220.10">
    <property type="entry name" value="CobW-like, C-terminal domain"/>
    <property type="match status" value="1"/>
</dbReference>
<dbReference type="Pfam" id="PF07683">
    <property type="entry name" value="CobW_C"/>
    <property type="match status" value="1"/>
</dbReference>
<comment type="caution">
    <text evidence="4">The sequence shown here is derived from an EMBL/GenBank/DDBJ whole genome shotgun (WGS) entry which is preliminary data.</text>
</comment>
<evidence type="ECO:0000256" key="2">
    <source>
        <dbReference type="ARBA" id="ARBA00023186"/>
    </source>
</evidence>
<dbReference type="InterPro" id="IPR036627">
    <property type="entry name" value="CobW-likC_sf"/>
</dbReference>